<protein>
    <recommendedName>
        <fullName evidence="5">DUF1236 domain-containing protein</fullName>
    </recommendedName>
</protein>
<evidence type="ECO:0000313" key="3">
    <source>
        <dbReference type="EMBL" id="ABE64780.1"/>
    </source>
</evidence>
<dbReference type="HOGENOM" id="CLU_098548_0_0_5"/>
<evidence type="ECO:0000313" key="4">
    <source>
        <dbReference type="Proteomes" id="UP000001953"/>
    </source>
</evidence>
<feature type="compositionally biased region" description="Basic and acidic residues" evidence="1">
    <location>
        <begin position="61"/>
        <end position="136"/>
    </location>
</feature>
<feature type="chain" id="PRO_5004196091" description="DUF1236 domain-containing protein" evidence="2">
    <location>
        <begin position="24"/>
        <end position="229"/>
    </location>
</feature>
<feature type="region of interest" description="Disordered" evidence="1">
    <location>
        <begin position="31"/>
        <end position="153"/>
    </location>
</feature>
<reference evidence="4" key="1">
    <citation type="submission" date="2006-03" db="EMBL/GenBank/DDBJ databases">
        <title>Complete sequence of plasmid 1 of Nitrobacter hamburgensis X14.</title>
        <authorList>
            <consortium name="US DOE Joint Genome Institute"/>
            <person name="Copeland A."/>
            <person name="Lucas S."/>
            <person name="Lapidus A."/>
            <person name="Barry K."/>
            <person name="Detter J.C."/>
            <person name="Glavina del Rio T."/>
            <person name="Hammon N."/>
            <person name="Israni S."/>
            <person name="Dalin E."/>
            <person name="Tice H."/>
            <person name="Pitluck S."/>
            <person name="Chain P."/>
            <person name="Malfatti S."/>
            <person name="Shin M."/>
            <person name="Vergez L."/>
            <person name="Schmutz J."/>
            <person name="Larimer F."/>
            <person name="Land M."/>
            <person name="Hauser L."/>
            <person name="Kyrpides N."/>
            <person name="Ivanova N."/>
            <person name="Ward B."/>
            <person name="Arp D."/>
            <person name="Klotz M."/>
            <person name="Stein L."/>
            <person name="O'Mullan G."/>
            <person name="Starkenburg S."/>
            <person name="Sayavedra L."/>
            <person name="Poret-Peterson A.T."/>
            <person name="Gentry M.E."/>
            <person name="Bruce D."/>
            <person name="Richardson P."/>
        </authorList>
    </citation>
    <scope>NUCLEOTIDE SEQUENCE [LARGE SCALE GENOMIC DNA]</scope>
    <source>
        <strain evidence="4">DSM 10229 / NCIMB 13809 / X14</strain>
        <plasmid evidence="4">Plasmid pNITHX1</plasmid>
    </source>
</reference>
<keyword evidence="3" id="KW-0614">Plasmid</keyword>
<dbReference type="EMBL" id="CP000320">
    <property type="protein sequence ID" value="ABE64780.1"/>
    <property type="molecule type" value="Genomic_DNA"/>
</dbReference>
<evidence type="ECO:0000256" key="2">
    <source>
        <dbReference type="SAM" id="SignalP"/>
    </source>
</evidence>
<feature type="compositionally biased region" description="Polar residues" evidence="1">
    <location>
        <begin position="137"/>
        <end position="153"/>
    </location>
</feature>
<gene>
    <name evidence="3" type="ordered locus">Nham_4145</name>
</gene>
<evidence type="ECO:0008006" key="5">
    <source>
        <dbReference type="Google" id="ProtNLM"/>
    </source>
</evidence>
<geneLocation type="plasmid" evidence="4">
    <name>pNITHX1</name>
</geneLocation>
<organism evidence="3 4">
    <name type="scientific">Nitrobacter hamburgensis (strain DSM 10229 / NCIMB 13809 / X14)</name>
    <dbReference type="NCBI Taxonomy" id="323097"/>
    <lineage>
        <taxon>Bacteria</taxon>
        <taxon>Pseudomonadati</taxon>
        <taxon>Pseudomonadota</taxon>
        <taxon>Alphaproteobacteria</taxon>
        <taxon>Hyphomicrobiales</taxon>
        <taxon>Nitrobacteraceae</taxon>
        <taxon>Nitrobacter</taxon>
    </lineage>
</organism>
<sequence length="229" mass="25151">MQRLLLTSAAVTVLVTGTTFALAQGTGATREVPSAGATTQQNMQSPSSQHGTAVSPGTAKDQSEKSSESKRSSDPEMKSTQSDEKMQRGKDQNQSAQERKASDKMKDQKSAQEHKKSKNTENDRAMDDAKSPERKSQTTGQAGASAKLSTEQRTEITNVIREQKIQPETNINFSVSVGTRVPQTVHFHPLPATIVSIYPDWRGYEFFLVRDQIIVVNPRTFEIVAILEA</sequence>
<accession>Q1QG67</accession>
<dbReference type="KEGG" id="nha:Nham_4145"/>
<evidence type="ECO:0000256" key="1">
    <source>
        <dbReference type="SAM" id="MobiDB-lite"/>
    </source>
</evidence>
<dbReference type="RefSeq" id="WP_011504958.1">
    <property type="nucleotide sequence ID" value="NC_007959.1"/>
</dbReference>
<feature type="signal peptide" evidence="2">
    <location>
        <begin position="1"/>
        <end position="23"/>
    </location>
</feature>
<dbReference type="InterPro" id="IPR009642">
    <property type="entry name" value="DUF1236"/>
</dbReference>
<dbReference type="Proteomes" id="UP000001953">
    <property type="component" value="Plasmid 1"/>
</dbReference>
<proteinExistence type="predicted"/>
<dbReference type="OrthoDB" id="102964at2"/>
<name>Q1QG67_NITHX</name>
<dbReference type="Pfam" id="PF06823">
    <property type="entry name" value="DUF1236"/>
    <property type="match status" value="1"/>
</dbReference>
<keyword evidence="4" id="KW-1185">Reference proteome</keyword>
<feature type="compositionally biased region" description="Polar residues" evidence="1">
    <location>
        <begin position="36"/>
        <end position="52"/>
    </location>
</feature>
<keyword evidence="2" id="KW-0732">Signal</keyword>
<dbReference type="AlphaFoldDB" id="Q1QG67"/>